<sequence length="89" mass="10174">MPTKVKKVQVNVDRTTADNAEEIMKEIGVTPSVVVNTLYKEIEATGKIPLSFSLTPRQRAEMELNRATQDLPVKHLRTQKELEDFFDED</sequence>
<evidence type="ECO:0000313" key="2">
    <source>
        <dbReference type="EMBL" id="KRK53716.1"/>
    </source>
</evidence>
<name>C8PA45_9LACO</name>
<dbReference type="HOGENOM" id="CLU_154558_4_0_9"/>
<dbReference type="RefSeq" id="WP_007124468.1">
    <property type="nucleotide sequence ID" value="NZ_AZDK01000059.1"/>
</dbReference>
<dbReference type="eggNOG" id="COG3077">
    <property type="taxonomic scope" value="Bacteria"/>
</dbReference>
<organism evidence="1 3">
    <name type="scientific">Limosilactobacillus antri DSM 16041</name>
    <dbReference type="NCBI Taxonomy" id="525309"/>
    <lineage>
        <taxon>Bacteria</taxon>
        <taxon>Bacillati</taxon>
        <taxon>Bacillota</taxon>
        <taxon>Bacilli</taxon>
        <taxon>Lactobacillales</taxon>
        <taxon>Lactobacillaceae</taxon>
        <taxon>Limosilactobacillus</taxon>
    </lineage>
</organism>
<reference evidence="1 3" key="1">
    <citation type="submission" date="2009-09" db="EMBL/GenBank/DDBJ databases">
        <authorList>
            <person name="Qin X."/>
            <person name="Bachman B."/>
            <person name="Battles P."/>
            <person name="Bell A."/>
            <person name="Bess C."/>
            <person name="Bickham C."/>
            <person name="Chaboub L."/>
            <person name="Chen D."/>
            <person name="Coyle M."/>
            <person name="Deiros D.R."/>
            <person name="Dinh H."/>
            <person name="Forbes L."/>
            <person name="Fowler G."/>
            <person name="Francisco L."/>
            <person name="Fu Q."/>
            <person name="Gubbala S."/>
            <person name="Hale W."/>
            <person name="Han Y."/>
            <person name="Hemphill L."/>
            <person name="Highlander S.K."/>
            <person name="Hirani K."/>
            <person name="Hogues M."/>
            <person name="Jackson L."/>
            <person name="Jakkamsetti A."/>
            <person name="Javaid M."/>
            <person name="Jiang H."/>
            <person name="Korchina V."/>
            <person name="Kovar C."/>
            <person name="Lara F."/>
            <person name="Lee S."/>
            <person name="Mata R."/>
            <person name="Mathew T."/>
            <person name="Moen C."/>
            <person name="Morales K."/>
            <person name="Munidasa M."/>
            <person name="Nazareth L."/>
            <person name="Ngo R."/>
            <person name="Nguyen L."/>
            <person name="Okwuonu G."/>
            <person name="Ongeri F."/>
            <person name="Patil S."/>
            <person name="Petrosino J."/>
            <person name="Pham C."/>
            <person name="Pham P."/>
            <person name="Pu L.-L."/>
            <person name="Puazo M."/>
            <person name="Raj R."/>
            <person name="Reid J."/>
            <person name="Rouhana J."/>
            <person name="Saada N."/>
            <person name="Shang Y."/>
            <person name="Simmons D."/>
            <person name="Thornton R."/>
            <person name="Warren J."/>
            <person name="Weissenberger G."/>
            <person name="Zhang J."/>
            <person name="Zhang L."/>
            <person name="Zhou C."/>
            <person name="Zhu D."/>
            <person name="Muzny D."/>
            <person name="Worley K."/>
            <person name="Gibbs R."/>
        </authorList>
    </citation>
    <scope>NUCLEOTIDE SEQUENCE [LARGE SCALE GENOMIC DNA]</scope>
    <source>
        <strain evidence="1 3">DSM 16041</strain>
    </source>
</reference>
<keyword evidence="4" id="KW-1185">Reference proteome</keyword>
<proteinExistence type="predicted"/>
<gene>
    <name evidence="2" type="ORF">FC31_GL001795</name>
    <name evidence="1" type="ORF">HMPREF0494_2189</name>
</gene>
<dbReference type="Proteomes" id="UP000003675">
    <property type="component" value="Unassembled WGS sequence"/>
</dbReference>
<dbReference type="AlphaFoldDB" id="C8PA45"/>
<evidence type="ECO:0000313" key="4">
    <source>
        <dbReference type="Proteomes" id="UP000051883"/>
    </source>
</evidence>
<reference evidence="2 4" key="2">
    <citation type="journal article" date="2015" name="Genome Announc.">
        <title>Expanding the biotechnology potential of lactobacilli through comparative genomics of 213 strains and associated genera.</title>
        <authorList>
            <person name="Sun Z."/>
            <person name="Harris H.M."/>
            <person name="McCann A."/>
            <person name="Guo C."/>
            <person name="Argimon S."/>
            <person name="Zhang W."/>
            <person name="Yang X."/>
            <person name="Jeffery I.B."/>
            <person name="Cooney J.C."/>
            <person name="Kagawa T.F."/>
            <person name="Liu W."/>
            <person name="Song Y."/>
            <person name="Salvetti E."/>
            <person name="Wrobel A."/>
            <person name="Rasinkangas P."/>
            <person name="Parkhill J."/>
            <person name="Rea M.C."/>
            <person name="O'Sullivan O."/>
            <person name="Ritari J."/>
            <person name="Douillard F.P."/>
            <person name="Paul Ross R."/>
            <person name="Yang R."/>
            <person name="Briner A.E."/>
            <person name="Felis G.E."/>
            <person name="de Vos W.M."/>
            <person name="Barrangou R."/>
            <person name="Klaenhammer T.R."/>
            <person name="Caufield P.W."/>
            <person name="Cui Y."/>
            <person name="Zhang H."/>
            <person name="O'Toole P.W."/>
        </authorList>
    </citation>
    <scope>NUCLEOTIDE SEQUENCE [LARGE SCALE GENOMIC DNA]</scope>
    <source>
        <strain evidence="2 4">DSM 16041</strain>
    </source>
</reference>
<dbReference type="EMBL" id="ACLL01000069">
    <property type="protein sequence ID" value="EEW52645.1"/>
    <property type="molecule type" value="Genomic_DNA"/>
</dbReference>
<dbReference type="OrthoDB" id="9804867at2"/>
<dbReference type="InterPro" id="IPR013321">
    <property type="entry name" value="Arc_rbn_hlx_hlx"/>
</dbReference>
<dbReference type="PATRIC" id="fig|525309.8.peg.1860"/>
<protein>
    <submittedName>
        <fullName evidence="1">Addiction module antitoxin, RelB/DinJ family</fullName>
    </submittedName>
</protein>
<dbReference type="GO" id="GO:0006355">
    <property type="term" value="P:regulation of DNA-templated transcription"/>
    <property type="evidence" value="ECO:0007669"/>
    <property type="project" value="InterPro"/>
</dbReference>
<evidence type="ECO:0000313" key="3">
    <source>
        <dbReference type="Proteomes" id="UP000003675"/>
    </source>
</evidence>
<accession>C8PA45</accession>
<evidence type="ECO:0000313" key="1">
    <source>
        <dbReference type="EMBL" id="EEW52645.1"/>
    </source>
</evidence>
<dbReference type="Proteomes" id="UP000051883">
    <property type="component" value="Unassembled WGS sequence"/>
</dbReference>
<dbReference type="EMBL" id="AZDK01000059">
    <property type="protein sequence ID" value="KRK53716.1"/>
    <property type="molecule type" value="Genomic_DNA"/>
</dbReference>
<comment type="caution">
    <text evidence="1">The sequence shown here is derived from an EMBL/GenBank/DDBJ whole genome shotgun (WGS) entry which is preliminary data.</text>
</comment>
<dbReference type="Gene3D" id="1.10.1220.10">
    <property type="entry name" value="Met repressor-like"/>
    <property type="match status" value="1"/>
</dbReference>
<dbReference type="STRING" id="525309.HMPREF0494_2189"/>